<dbReference type="AlphaFoldDB" id="A0A1G4JSW1"/>
<dbReference type="GO" id="GO:0007005">
    <property type="term" value="P:mitochondrion organization"/>
    <property type="evidence" value="ECO:0007669"/>
    <property type="project" value="TreeGrafter"/>
</dbReference>
<dbReference type="PANTHER" id="PTHR47934">
    <property type="entry name" value="PENTATRICOPEPTIDE REPEAT-CONTAINING PROTEIN PET309, MITOCHONDRIAL"/>
    <property type="match status" value="1"/>
</dbReference>
<feature type="region of interest" description="Disordered" evidence="1">
    <location>
        <begin position="78"/>
        <end position="122"/>
    </location>
</feature>
<organism evidence="2 3">
    <name type="scientific">Lachancea mirantina</name>
    <dbReference type="NCBI Taxonomy" id="1230905"/>
    <lineage>
        <taxon>Eukaryota</taxon>
        <taxon>Fungi</taxon>
        <taxon>Dikarya</taxon>
        <taxon>Ascomycota</taxon>
        <taxon>Saccharomycotina</taxon>
        <taxon>Saccharomycetes</taxon>
        <taxon>Saccharomycetales</taxon>
        <taxon>Saccharomycetaceae</taxon>
        <taxon>Lachancea</taxon>
    </lineage>
</organism>
<protein>
    <submittedName>
        <fullName evidence="2">LAMI_0E15918g1_1</fullName>
    </submittedName>
</protein>
<dbReference type="GO" id="GO:0005739">
    <property type="term" value="C:mitochondrion"/>
    <property type="evidence" value="ECO:0007669"/>
    <property type="project" value="TreeGrafter"/>
</dbReference>
<dbReference type="EMBL" id="LT598465">
    <property type="protein sequence ID" value="SCU93882.1"/>
    <property type="molecule type" value="Genomic_DNA"/>
</dbReference>
<reference evidence="2 3" key="1">
    <citation type="submission" date="2016-03" db="EMBL/GenBank/DDBJ databases">
        <authorList>
            <person name="Devillers H."/>
        </authorList>
    </citation>
    <scope>NUCLEOTIDE SEQUENCE [LARGE SCALE GENOMIC DNA]</scope>
    <source>
        <strain evidence="2">CBS 11717</strain>
    </source>
</reference>
<accession>A0A1G4JSW1</accession>
<feature type="compositionally biased region" description="Polar residues" evidence="1">
    <location>
        <begin position="110"/>
        <end position="122"/>
    </location>
</feature>
<dbReference type="Pfam" id="PF08579">
    <property type="entry name" value="RPM2"/>
    <property type="match status" value="1"/>
</dbReference>
<dbReference type="GO" id="GO:0003729">
    <property type="term" value="F:mRNA binding"/>
    <property type="evidence" value="ECO:0007669"/>
    <property type="project" value="TreeGrafter"/>
</dbReference>
<keyword evidence="3" id="KW-1185">Reference proteome</keyword>
<evidence type="ECO:0000313" key="3">
    <source>
        <dbReference type="Proteomes" id="UP000191024"/>
    </source>
</evidence>
<dbReference type="InterPro" id="IPR011990">
    <property type="entry name" value="TPR-like_helical_dom_sf"/>
</dbReference>
<sequence>MAFQSFKYKFYSKGYHCSAQKSATAFFESSYQYLRRNQGLVSQETWIPSQHSGGVNPHPVVGASVNYNTVEYVLQKEAADENGQSLNKEDHEQNAERLERRTREGRRQSFGATSSLHPHNGQSLMSRVKPEELSYFHNQKNVVINQKLSQSYYSTATNTEKASAEHVSSSAVAPVTQHRAPILEEPPSETLSPWEPDTEESLNPQTFLRTQEKEIRRHFEQKNFNKINALYQSLKRNEIVPSLEIYSMVIESVCKRSLDNDNLDNRMFHLLSCYQDLITNKLRPTEQIYNMVIGALFEGSIMASVSHNDNGLDFYKIAVDLFRASNAHKNHEFSKSVLDFSLLAMNLYPGYVQIDYVRHALNNSSFYVKDAFYYVAMLLYARSLNDNAEVKRVYGEFRNACALSKELSQGQYEVYSAALMGLVETGDLPVAIKLLDKVLSEIREEDGRAFNIAMILSNFILSVSKLDSEKAYNLLLNFAKLRWVPDLSYEFHLALLSNSMENWDLSKKIYDYIYPMRRVLKRERHALSDYLLSPADTHNTFNVFLGRALQLNETETVMKIVEESVVKSFKFDVSLYGAIFRFFKEIKCPEDYLLRFISTHGNLMEEGQERFEFLNGLIESYQSQVILTKVTEMPFFADSCRCLKISDSKIINHSGLIACFQSLWRSPQTIEKYGYNLELHGIVISRFCDLESYYAVMENEFLLKFKEDMTERFQKLVTNYRRLNLDPTQVSATVVQATKMIDMPEELTEYFAHPGDWDKSYPLNLGSMIRNSYKTGLKSFTRLRESGYCFDYDTYRELIHKKKVDENIISMSLKLCTDDQELKYLANCLVVKTFNQDLERVLLLHADFRDKILPHLKDESLLRIAKNTRDIQTFIQIIDFPARFQGISSRVENRSTVDYIYDTLFKQKKYELVVELNDQCPVMNIPILLKSAIRSGDYARYEVFCKKFQSKLGDEGTNIKAEFLINNGKVDEALKLLESALTKTKHQTGDLYTFALFLKSFDRPVSYFPKIENTLQLANILSAQDSFQSQVALYQTMLSENAGLGGRNLCNAVAVEISDQLLNNLSASLQFIDLGKEKMLEKIAMKLGNFYRMRVFMKLPVLEESTMQKLLHINSIALPDEVDNLFNNIVETIYLNPNTRQLYLKNDLIFNFQSQQMIDLIDQVQTYYEIEKNDENAAKAKAFSSVLKKLYYTSSTV</sequence>
<dbReference type="OrthoDB" id="185373at2759"/>
<dbReference type="InterPro" id="IPR013888">
    <property type="entry name" value="RNase_P_Rpm2_mt"/>
</dbReference>
<gene>
    <name evidence="2" type="ORF">LAMI_0E15918G</name>
</gene>
<proteinExistence type="predicted"/>
<dbReference type="PANTHER" id="PTHR47934:SF6">
    <property type="entry name" value="MITOCHONDRIAL GROUP I INTRON SPLICING FACTOR CCM1-RELATED"/>
    <property type="match status" value="1"/>
</dbReference>
<evidence type="ECO:0000256" key="1">
    <source>
        <dbReference type="SAM" id="MobiDB-lite"/>
    </source>
</evidence>
<dbReference type="Gene3D" id="1.25.40.10">
    <property type="entry name" value="Tetratricopeptide repeat domain"/>
    <property type="match status" value="1"/>
</dbReference>
<dbReference type="GO" id="GO:0006396">
    <property type="term" value="P:RNA processing"/>
    <property type="evidence" value="ECO:0007669"/>
    <property type="project" value="TreeGrafter"/>
</dbReference>
<dbReference type="InterPro" id="IPR051114">
    <property type="entry name" value="Mito_RNA_Proc_CCM1"/>
</dbReference>
<dbReference type="Proteomes" id="UP000191024">
    <property type="component" value="Chromosome E"/>
</dbReference>
<feature type="compositionally biased region" description="Basic and acidic residues" evidence="1">
    <location>
        <begin position="87"/>
        <end position="107"/>
    </location>
</feature>
<evidence type="ECO:0000313" key="2">
    <source>
        <dbReference type="EMBL" id="SCU93882.1"/>
    </source>
</evidence>
<dbReference type="STRING" id="1230905.A0A1G4JSW1"/>
<name>A0A1G4JSW1_9SACH</name>